<dbReference type="GO" id="GO:0008803">
    <property type="term" value="F:bis(5'-nucleosyl)-tetraphosphatase (symmetrical) activity"/>
    <property type="evidence" value="ECO:0007669"/>
    <property type="project" value="TreeGrafter"/>
</dbReference>
<dbReference type="InterPro" id="IPR050126">
    <property type="entry name" value="Ap4A_hydrolase"/>
</dbReference>
<dbReference type="OrthoDB" id="9808081at2"/>
<dbReference type="EMBL" id="PDEP01000002">
    <property type="protein sequence ID" value="PEN08828.1"/>
    <property type="molecule type" value="Genomic_DNA"/>
</dbReference>
<dbReference type="CDD" id="cd00144">
    <property type="entry name" value="MPP_PPP_family"/>
    <property type="match status" value="1"/>
</dbReference>
<dbReference type="AlphaFoldDB" id="A0A2H3P853"/>
<dbReference type="Pfam" id="PF00149">
    <property type="entry name" value="Metallophos"/>
    <property type="match status" value="1"/>
</dbReference>
<evidence type="ECO:0000313" key="3">
    <source>
        <dbReference type="Proteomes" id="UP000221024"/>
    </source>
</evidence>
<gene>
    <name evidence="2" type="ORF">CRI93_03495</name>
</gene>
<comment type="caution">
    <text evidence="2">The sequence shown here is derived from an EMBL/GenBank/DDBJ whole genome shotgun (WGS) entry which is preliminary data.</text>
</comment>
<evidence type="ECO:0000313" key="2">
    <source>
        <dbReference type="EMBL" id="PEN08828.1"/>
    </source>
</evidence>
<feature type="domain" description="Serine/threonine specific protein phosphatases" evidence="1">
    <location>
        <begin position="63"/>
        <end position="68"/>
    </location>
</feature>
<dbReference type="SUPFAM" id="SSF56300">
    <property type="entry name" value="Metallo-dependent phosphatases"/>
    <property type="match status" value="1"/>
</dbReference>
<dbReference type="InterPro" id="IPR006186">
    <property type="entry name" value="Ser/Thr-sp_prot-phosphatase"/>
</dbReference>
<protein>
    <submittedName>
        <fullName evidence="2">Metallophosphoesterase</fullName>
    </submittedName>
</protein>
<dbReference type="PANTHER" id="PTHR42850">
    <property type="entry name" value="METALLOPHOSPHOESTERASE"/>
    <property type="match status" value="1"/>
</dbReference>
<accession>A0A2H3P853</accession>
<dbReference type="Proteomes" id="UP000221024">
    <property type="component" value="Unassembled WGS sequence"/>
</dbReference>
<dbReference type="Gene3D" id="3.60.21.10">
    <property type="match status" value="1"/>
</dbReference>
<dbReference type="InterPro" id="IPR004843">
    <property type="entry name" value="Calcineurin-like_PHP"/>
</dbReference>
<evidence type="ECO:0000259" key="1">
    <source>
        <dbReference type="PROSITE" id="PS00125"/>
    </source>
</evidence>
<proteinExistence type="predicted"/>
<dbReference type="GO" id="GO:0005737">
    <property type="term" value="C:cytoplasm"/>
    <property type="evidence" value="ECO:0007669"/>
    <property type="project" value="TreeGrafter"/>
</dbReference>
<dbReference type="PROSITE" id="PS00125">
    <property type="entry name" value="SER_THR_PHOSPHATASE"/>
    <property type="match status" value="1"/>
</dbReference>
<reference evidence="2 3" key="1">
    <citation type="submission" date="2017-10" db="EMBL/GenBank/DDBJ databases">
        <title>Draft genome of Longimonas halophila.</title>
        <authorList>
            <person name="Goh K.M."/>
            <person name="Shamsir M.S."/>
            <person name="Lim S.W."/>
        </authorList>
    </citation>
    <scope>NUCLEOTIDE SEQUENCE [LARGE SCALE GENOMIC DNA]</scope>
    <source>
        <strain evidence="2 3">KCTC 42399</strain>
    </source>
</reference>
<dbReference type="InterPro" id="IPR029052">
    <property type="entry name" value="Metallo-depent_PP-like"/>
</dbReference>
<dbReference type="GO" id="GO:0110154">
    <property type="term" value="P:RNA decapping"/>
    <property type="evidence" value="ECO:0007669"/>
    <property type="project" value="TreeGrafter"/>
</dbReference>
<sequence length="225" mass="25409">MGLIAIGDIHGCAASLDALLDEIDPSEDDHLLFVGDYIDRGPRSKGVIDRLLELRETYECTFLRGNHEALMLDYLDIGAFNLWRINGGITTMQSYISEDGSEVVIPEAHEQFVRDTKLYYETDDFFFVHAGLKADRSIKQNIEEFGEEVFLWERSHLEANDMAWEKPVVCGHTPHADPIDRDKLLMIDTGCVYHEEPGMGVLTAVRLPERTFVTAQYADGTPAVQ</sequence>
<keyword evidence="3" id="KW-1185">Reference proteome</keyword>
<name>A0A2H3P853_9BACT</name>
<dbReference type="RefSeq" id="WP_098061225.1">
    <property type="nucleotide sequence ID" value="NZ_PDEP01000002.1"/>
</dbReference>
<dbReference type="GO" id="GO:0016791">
    <property type="term" value="F:phosphatase activity"/>
    <property type="evidence" value="ECO:0007669"/>
    <property type="project" value="TreeGrafter"/>
</dbReference>
<dbReference type="PANTHER" id="PTHR42850:SF4">
    <property type="entry name" value="ZINC-DEPENDENT ENDOPOLYPHOSPHATASE"/>
    <property type="match status" value="1"/>
</dbReference>
<organism evidence="2 3">
    <name type="scientific">Longimonas halophila</name>
    <dbReference type="NCBI Taxonomy" id="1469170"/>
    <lineage>
        <taxon>Bacteria</taxon>
        <taxon>Pseudomonadati</taxon>
        <taxon>Rhodothermota</taxon>
        <taxon>Rhodothermia</taxon>
        <taxon>Rhodothermales</taxon>
        <taxon>Salisaetaceae</taxon>
        <taxon>Longimonas</taxon>
    </lineage>
</organism>